<accession>A0A0G4HS02</accession>
<evidence type="ECO:0000256" key="11">
    <source>
        <dbReference type="ARBA" id="ARBA00044800"/>
    </source>
</evidence>
<evidence type="ECO:0000256" key="1">
    <source>
        <dbReference type="ARBA" id="ARBA00003029"/>
    </source>
</evidence>
<evidence type="ECO:0000256" key="9">
    <source>
        <dbReference type="ARBA" id="ARBA00023273"/>
    </source>
</evidence>
<evidence type="ECO:0000256" key="4">
    <source>
        <dbReference type="ARBA" id="ARBA00022490"/>
    </source>
</evidence>
<name>A0A0G4HS02_9ALVE</name>
<comment type="subunit">
    <text evidence="3">Component of the nexin-dynein regulatory complex (N-DRC).</text>
</comment>
<dbReference type="PANTHER" id="PTHR28656:SF1">
    <property type="entry name" value="COILED-COIL DOMAIN-CONTAINING PROTEIN 153"/>
    <property type="match status" value="1"/>
</dbReference>
<evidence type="ECO:0000313" key="14">
    <source>
        <dbReference type="EMBL" id="CEM47091.1"/>
    </source>
</evidence>
<evidence type="ECO:0000256" key="8">
    <source>
        <dbReference type="ARBA" id="ARBA00023212"/>
    </source>
</evidence>
<keyword evidence="4" id="KW-0963">Cytoplasm</keyword>
<evidence type="ECO:0000256" key="3">
    <source>
        <dbReference type="ARBA" id="ARBA00011248"/>
    </source>
</evidence>
<feature type="non-terminal residue" evidence="14">
    <location>
        <position position="216"/>
    </location>
</feature>
<sequence length="216" mass="24419">MPPKKGKKKLDDAEVELDPDEKKKDLETQVAILEQEVKEKDAELQELRQEEAELKRKVAAVDESREQLQFRTRDVLADMTRHHKASHEALVQRINDLQGTFMEIQDFLLLAGNELQTLAEEKDGEIERHAEHAKQLKKDKEALSSEFAEMLQKVLAAVRARVSTDFNLSCPVEDDGNLESLKSKVENFVKKRLGGPGEHKKGISVWGLTGAQEGLV</sequence>
<dbReference type="PANTHER" id="PTHR28656">
    <property type="entry name" value="COILED-COIL DOMAIN-CONTAINING PROTEIN 153"/>
    <property type="match status" value="1"/>
</dbReference>
<keyword evidence="7" id="KW-0969">Cilium</keyword>
<evidence type="ECO:0000256" key="10">
    <source>
        <dbReference type="ARBA" id="ARBA00044754"/>
    </source>
</evidence>
<evidence type="ECO:0000256" key="13">
    <source>
        <dbReference type="SAM" id="MobiDB-lite"/>
    </source>
</evidence>
<feature type="coiled-coil region" evidence="12">
    <location>
        <begin position="119"/>
        <end position="153"/>
    </location>
</feature>
<evidence type="ECO:0000256" key="7">
    <source>
        <dbReference type="ARBA" id="ARBA00023069"/>
    </source>
</evidence>
<comment type="function">
    <text evidence="1">Component of the nexin-dynein regulatory complex (N-DRC), a key regulator of ciliary/flagellar motility which maintains the alignment and integrity of the distal axoneme and regulates microtubule sliding in motile axonemes.</text>
</comment>
<evidence type="ECO:0000256" key="5">
    <source>
        <dbReference type="ARBA" id="ARBA00022846"/>
    </source>
</evidence>
<dbReference type="EMBL" id="CDMZ01003639">
    <property type="protein sequence ID" value="CEM47091.1"/>
    <property type="molecule type" value="Genomic_DNA"/>
</dbReference>
<evidence type="ECO:0000256" key="12">
    <source>
        <dbReference type="SAM" id="Coils"/>
    </source>
</evidence>
<keyword evidence="9" id="KW-0966">Cell projection</keyword>
<dbReference type="InterPro" id="IPR033585">
    <property type="entry name" value="DRC12-like"/>
</dbReference>
<reference evidence="14" key="1">
    <citation type="submission" date="2014-11" db="EMBL/GenBank/DDBJ databases">
        <authorList>
            <person name="Otto D Thomas"/>
            <person name="Naeem Raeece"/>
        </authorList>
    </citation>
    <scope>NUCLEOTIDE SEQUENCE</scope>
</reference>
<evidence type="ECO:0000256" key="6">
    <source>
        <dbReference type="ARBA" id="ARBA00023054"/>
    </source>
</evidence>
<protein>
    <recommendedName>
        <fullName evidence="11">Dynein regulatory complex protein 12</fullName>
    </recommendedName>
</protein>
<comment type="similarity">
    <text evidence="10">Belongs to the DRC12 family.</text>
</comment>
<keyword evidence="6 12" id="KW-0175">Coiled coil</keyword>
<proteinExistence type="inferred from homology"/>
<keyword evidence="5" id="KW-0282">Flagellum</keyword>
<keyword evidence="8" id="KW-0206">Cytoskeleton</keyword>
<comment type="subcellular location">
    <subcellularLocation>
        <location evidence="2">Cytoplasm</location>
        <location evidence="2">Cytoskeleton</location>
        <location evidence="2">Flagellum axoneme</location>
    </subcellularLocation>
</comment>
<organism evidence="14">
    <name type="scientific">Chromera velia CCMP2878</name>
    <dbReference type="NCBI Taxonomy" id="1169474"/>
    <lineage>
        <taxon>Eukaryota</taxon>
        <taxon>Sar</taxon>
        <taxon>Alveolata</taxon>
        <taxon>Colpodellida</taxon>
        <taxon>Chromeraceae</taxon>
        <taxon>Chromera</taxon>
    </lineage>
</organism>
<gene>
    <name evidence="14" type="ORF">Cvel_30808</name>
</gene>
<feature type="region of interest" description="Disordered" evidence="13">
    <location>
        <begin position="1"/>
        <end position="24"/>
    </location>
</feature>
<evidence type="ECO:0000256" key="2">
    <source>
        <dbReference type="ARBA" id="ARBA00004611"/>
    </source>
</evidence>
<dbReference type="AlphaFoldDB" id="A0A0G4HS02"/>